<dbReference type="GeneID" id="139354172"/>
<evidence type="ECO:0000313" key="2">
    <source>
        <dbReference type="Proteomes" id="UP001652628"/>
    </source>
</evidence>
<reference evidence="2" key="1">
    <citation type="submission" date="2025-05" db="UniProtKB">
        <authorList>
            <consortium name="RefSeq"/>
        </authorList>
    </citation>
    <scope>NUCLEOTIDE SEQUENCE [LARGE SCALE GENOMIC DNA]</scope>
</reference>
<evidence type="ECO:0000256" key="1">
    <source>
        <dbReference type="SAM" id="MobiDB-lite"/>
    </source>
</evidence>
<proteinExistence type="predicted"/>
<evidence type="ECO:0000313" key="3">
    <source>
        <dbReference type="RefSeq" id="XP_070854526.1"/>
    </source>
</evidence>
<dbReference type="InterPro" id="IPR009882">
    <property type="entry name" value="Gypsy"/>
</dbReference>
<organism evidence="2 3">
    <name type="scientific">Drosophila suzukii</name>
    <name type="common">Spotted-wing drosophila fruit fly</name>
    <dbReference type="NCBI Taxonomy" id="28584"/>
    <lineage>
        <taxon>Eukaryota</taxon>
        <taxon>Metazoa</taxon>
        <taxon>Ecdysozoa</taxon>
        <taxon>Arthropoda</taxon>
        <taxon>Hexapoda</taxon>
        <taxon>Insecta</taxon>
        <taxon>Pterygota</taxon>
        <taxon>Neoptera</taxon>
        <taxon>Endopterygota</taxon>
        <taxon>Diptera</taxon>
        <taxon>Brachycera</taxon>
        <taxon>Muscomorpha</taxon>
        <taxon>Ephydroidea</taxon>
        <taxon>Drosophilidae</taxon>
        <taxon>Drosophila</taxon>
        <taxon>Sophophora</taxon>
    </lineage>
</organism>
<dbReference type="RefSeq" id="XP_070854526.1">
    <property type="nucleotide sequence ID" value="XM_070998425.1"/>
</dbReference>
<reference evidence="3" key="2">
    <citation type="submission" date="2025-08" db="UniProtKB">
        <authorList>
            <consortium name="RefSeq"/>
        </authorList>
    </citation>
    <scope>IDENTIFICATION</scope>
</reference>
<accession>A0ABM4TX34</accession>
<dbReference type="Proteomes" id="UP001652628">
    <property type="component" value="Chromosome 2"/>
</dbReference>
<dbReference type="Pfam" id="PF07253">
    <property type="entry name" value="Gypsy"/>
    <property type="match status" value="1"/>
</dbReference>
<feature type="region of interest" description="Disordered" evidence="1">
    <location>
        <begin position="104"/>
        <end position="139"/>
    </location>
</feature>
<name>A0ABM4TX34_DROSZ</name>
<keyword evidence="2" id="KW-1185">Reference proteome</keyword>
<feature type="compositionally biased region" description="Basic and acidic residues" evidence="1">
    <location>
        <begin position="107"/>
        <end position="125"/>
    </location>
</feature>
<gene>
    <name evidence="3" type="primary">LOC139354172</name>
</gene>
<sequence>MQQLIDQVANEATIITDQHIGALVGHYLQRASDGTSRMDSAPTRRQRSIDWLGSAWKWVLGSPDKSDWNAILKEEDSLVRNNNQQIRINTKLFDSTHESLQKLNLPTRKDWSGQHESLGSRRDQYDIGGGGQPALSKRR</sequence>
<protein>
    <submittedName>
        <fullName evidence="3">Uncharacterized protein isoform X1</fullName>
    </submittedName>
</protein>